<dbReference type="GO" id="GO:0047112">
    <property type="term" value="F:pyruvate oxidase activity"/>
    <property type="evidence" value="ECO:0007669"/>
    <property type="project" value="UniProtKB-EC"/>
</dbReference>
<keyword evidence="1" id="KW-0560">Oxidoreductase</keyword>
<evidence type="ECO:0000313" key="2">
    <source>
        <dbReference type="Proteomes" id="UP000240400"/>
    </source>
</evidence>
<keyword evidence="1" id="KW-0670">Pyruvate</keyword>
<dbReference type="AlphaFoldDB" id="A0A2T4S6T0"/>
<accession>A0A2T4S6T0</accession>
<gene>
    <name evidence="1" type="ORF">BUZ61_14200</name>
</gene>
<dbReference type="Proteomes" id="UP000240400">
    <property type="component" value="Unassembled WGS sequence"/>
</dbReference>
<dbReference type="EC" id="1.2.3.3" evidence="1"/>
<name>A0A2T4S6T0_9STAP</name>
<protein>
    <submittedName>
        <fullName evidence="1">Pyruvate oxidase</fullName>
        <ecNumber evidence="1">1.2.3.3</ecNumber>
    </submittedName>
</protein>
<feature type="non-terminal residue" evidence="1">
    <location>
        <position position="1"/>
    </location>
</feature>
<proteinExistence type="predicted"/>
<dbReference type="EMBL" id="PZHR01000281">
    <property type="protein sequence ID" value="PTK53097.1"/>
    <property type="molecule type" value="Genomic_DNA"/>
</dbReference>
<sequence length="69" mass="7666">DTVVEAALNENRPTIVNVHVDANAAPLPGKIVPDEAINYAKWAYRSITEDKKFDFDEIPPLSVAAKRFL</sequence>
<evidence type="ECO:0000313" key="1">
    <source>
        <dbReference type="EMBL" id="PTK53097.1"/>
    </source>
</evidence>
<reference evidence="1 2" key="1">
    <citation type="journal article" date="2016" name="Front. Microbiol.">
        <title>Comprehensive Phylogenetic Analysis of Bovine Non-aureus Staphylococci Species Based on Whole-Genome Sequencing.</title>
        <authorList>
            <person name="Naushad S."/>
            <person name="Barkema H.W."/>
            <person name="Luby C."/>
            <person name="Condas L.A."/>
            <person name="Nobrega D.B."/>
            <person name="Carson D.A."/>
            <person name="De Buck J."/>
        </authorList>
    </citation>
    <scope>NUCLEOTIDE SEQUENCE [LARGE SCALE GENOMIC DNA]</scope>
    <source>
        <strain evidence="1 2">SNUC 4337</strain>
    </source>
</reference>
<organism evidence="1 2">
    <name type="scientific">Staphylococcus nepalensis</name>
    <dbReference type="NCBI Taxonomy" id="214473"/>
    <lineage>
        <taxon>Bacteria</taxon>
        <taxon>Bacillati</taxon>
        <taxon>Bacillota</taxon>
        <taxon>Bacilli</taxon>
        <taxon>Bacillales</taxon>
        <taxon>Staphylococcaceae</taxon>
        <taxon>Staphylococcus</taxon>
    </lineage>
</organism>
<comment type="caution">
    <text evidence="1">The sequence shown here is derived from an EMBL/GenBank/DDBJ whole genome shotgun (WGS) entry which is preliminary data.</text>
</comment>